<name>X0YQL9_9ZZZZ</name>
<feature type="non-terminal residue" evidence="1">
    <location>
        <position position="1"/>
    </location>
</feature>
<organism evidence="1">
    <name type="scientific">marine sediment metagenome</name>
    <dbReference type="NCBI Taxonomy" id="412755"/>
    <lineage>
        <taxon>unclassified sequences</taxon>
        <taxon>metagenomes</taxon>
        <taxon>ecological metagenomes</taxon>
    </lineage>
</organism>
<dbReference type="EMBL" id="BART01004913">
    <property type="protein sequence ID" value="GAG58574.1"/>
    <property type="molecule type" value="Genomic_DNA"/>
</dbReference>
<evidence type="ECO:0000313" key="1">
    <source>
        <dbReference type="EMBL" id="GAG58574.1"/>
    </source>
</evidence>
<comment type="caution">
    <text evidence="1">The sequence shown here is derived from an EMBL/GenBank/DDBJ whole genome shotgun (WGS) entry which is preliminary data.</text>
</comment>
<reference evidence="1" key="1">
    <citation type="journal article" date="2014" name="Front. Microbiol.">
        <title>High frequency of phylogenetically diverse reductive dehalogenase-homologous genes in deep subseafloor sedimentary metagenomes.</title>
        <authorList>
            <person name="Kawai M."/>
            <person name="Futagami T."/>
            <person name="Toyoda A."/>
            <person name="Takaki Y."/>
            <person name="Nishi S."/>
            <person name="Hori S."/>
            <person name="Arai W."/>
            <person name="Tsubouchi T."/>
            <person name="Morono Y."/>
            <person name="Uchiyama I."/>
            <person name="Ito T."/>
            <person name="Fujiyama A."/>
            <person name="Inagaki F."/>
            <person name="Takami H."/>
        </authorList>
    </citation>
    <scope>NUCLEOTIDE SEQUENCE</scope>
    <source>
        <strain evidence="1">Expedition CK06-06</strain>
    </source>
</reference>
<protein>
    <submittedName>
        <fullName evidence="1">Uncharacterized protein</fullName>
    </submittedName>
</protein>
<accession>X0YQL9</accession>
<dbReference type="AlphaFoldDB" id="X0YQL9"/>
<sequence>NKAIKLLFDNISQKLSETFILYDSIPVRGFEEEETSYQRLKNLQLLIKIPNLSQIAIRLSNPKNCWENLLQGEDK</sequence>
<proteinExistence type="predicted"/>
<gene>
    <name evidence="1" type="ORF">S01H4_11880</name>
</gene>